<sequence length="50" mass="4870">MGGQRPTTSAGAAAPEDGTPGTRKAADTLTGADRLGEVSLSRIDQVGATG</sequence>
<name>A0A7T2THG0_9MICO</name>
<proteinExistence type="predicted"/>
<dbReference type="KEGG" id="bcau:I6G59_00445"/>
<feature type="region of interest" description="Disordered" evidence="1">
    <location>
        <begin position="1"/>
        <end position="33"/>
    </location>
</feature>
<accession>A0A7T2THG0</accession>
<dbReference type="AlphaFoldDB" id="A0A7T2THG0"/>
<organism evidence="2 3">
    <name type="scientific">Brevibacterium casei</name>
    <dbReference type="NCBI Taxonomy" id="33889"/>
    <lineage>
        <taxon>Bacteria</taxon>
        <taxon>Bacillati</taxon>
        <taxon>Actinomycetota</taxon>
        <taxon>Actinomycetes</taxon>
        <taxon>Micrococcales</taxon>
        <taxon>Brevibacteriaceae</taxon>
        <taxon>Brevibacterium</taxon>
    </lineage>
</organism>
<gene>
    <name evidence="2" type="ORF">I6G59_00445</name>
</gene>
<evidence type="ECO:0000256" key="1">
    <source>
        <dbReference type="SAM" id="MobiDB-lite"/>
    </source>
</evidence>
<dbReference type="GeneID" id="99773919"/>
<feature type="compositionally biased region" description="Polar residues" evidence="1">
    <location>
        <begin position="1"/>
        <end position="10"/>
    </location>
</feature>
<dbReference type="EMBL" id="CP065682">
    <property type="protein sequence ID" value="QPS33861.1"/>
    <property type="molecule type" value="Genomic_DNA"/>
</dbReference>
<dbReference type="Proteomes" id="UP000594979">
    <property type="component" value="Chromosome"/>
</dbReference>
<protein>
    <submittedName>
        <fullName evidence="2">Uncharacterized protein</fullName>
    </submittedName>
</protein>
<reference evidence="2 3" key="1">
    <citation type="submission" date="2020-12" db="EMBL/GenBank/DDBJ databases">
        <title>FDA dAtabase for Regulatory Grade micrObial Sequences (FDA-ARGOS): Supporting development and validation of Infectious Disease Dx tests.</title>
        <authorList>
            <person name="Sproer C."/>
            <person name="Gronow S."/>
            <person name="Severitt S."/>
            <person name="Schroder I."/>
            <person name="Tallon L."/>
            <person name="Sadzewicz L."/>
            <person name="Zhao X."/>
            <person name="Boylan J."/>
            <person name="Ott S."/>
            <person name="Bowen H."/>
            <person name="Vavikolanu K."/>
            <person name="Mehta A."/>
            <person name="Aluvathingal J."/>
            <person name="Nadendla S."/>
            <person name="Lowell S."/>
            <person name="Myers T."/>
            <person name="Yan Y."/>
            <person name="Sichtig H."/>
        </authorList>
    </citation>
    <scope>NUCLEOTIDE SEQUENCE [LARGE SCALE GENOMIC DNA]</scope>
    <source>
        <strain evidence="2 3">FDAARGOS_902</strain>
    </source>
</reference>
<dbReference type="RefSeq" id="WP_176472482.1">
    <property type="nucleotide sequence ID" value="NZ_CAACXN010000015.1"/>
</dbReference>
<evidence type="ECO:0000313" key="2">
    <source>
        <dbReference type="EMBL" id="QPS33861.1"/>
    </source>
</evidence>
<evidence type="ECO:0000313" key="3">
    <source>
        <dbReference type="Proteomes" id="UP000594979"/>
    </source>
</evidence>